<feature type="region of interest" description="Disordered" evidence="14">
    <location>
        <begin position="750"/>
        <end position="771"/>
    </location>
</feature>
<feature type="domain" description="Fibronectin type-III" evidence="18">
    <location>
        <begin position="666"/>
        <end position="763"/>
    </location>
</feature>
<feature type="domain" description="F5/8 type C" evidence="16">
    <location>
        <begin position="1152"/>
        <end position="1303"/>
    </location>
</feature>
<evidence type="ECO:0000313" key="20">
    <source>
        <dbReference type="Proteomes" id="UP000225706"/>
    </source>
</evidence>
<feature type="transmembrane region" description="Helical" evidence="15">
    <location>
        <begin position="2102"/>
        <end position="2126"/>
    </location>
</feature>
<protein>
    <submittedName>
        <fullName evidence="19">Receptor-type tyrosine-protein phosphatase F</fullName>
    </submittedName>
</protein>
<dbReference type="Pfam" id="PF00041">
    <property type="entry name" value="fn3"/>
    <property type="match status" value="7"/>
</dbReference>
<evidence type="ECO:0000256" key="13">
    <source>
        <dbReference type="ARBA" id="ARBA00023157"/>
    </source>
</evidence>
<evidence type="ECO:0000256" key="3">
    <source>
        <dbReference type="ARBA" id="ARBA00022692"/>
    </source>
</evidence>
<dbReference type="InterPro" id="IPR013783">
    <property type="entry name" value="Ig-like_fold"/>
</dbReference>
<keyword evidence="3 15" id="KW-0812">Transmembrane</keyword>
<dbReference type="Pfam" id="PF00754">
    <property type="entry name" value="F5_F8_type_C"/>
    <property type="match status" value="2"/>
</dbReference>
<feature type="domain" description="Fibronectin type-III" evidence="18">
    <location>
        <begin position="1616"/>
        <end position="1711"/>
    </location>
</feature>
<dbReference type="OrthoDB" id="5990379at2759"/>
<feature type="compositionally biased region" description="Polar residues" evidence="14">
    <location>
        <begin position="2151"/>
        <end position="2165"/>
    </location>
</feature>
<dbReference type="PROSITE" id="PS50835">
    <property type="entry name" value="IG_LIKE"/>
    <property type="match status" value="2"/>
</dbReference>
<dbReference type="Pfam" id="PF07679">
    <property type="entry name" value="I-set"/>
    <property type="match status" value="1"/>
</dbReference>
<dbReference type="CDD" id="cd01647">
    <property type="entry name" value="RT_LTR"/>
    <property type="match status" value="1"/>
</dbReference>
<evidence type="ECO:0000256" key="14">
    <source>
        <dbReference type="SAM" id="MobiDB-lite"/>
    </source>
</evidence>
<dbReference type="FunFam" id="2.60.120.260:FF:000016">
    <property type="entry name" value="Contactin-associated protein-like 4 isoform 1"/>
    <property type="match status" value="1"/>
</dbReference>
<dbReference type="CDD" id="cd00057">
    <property type="entry name" value="FA58C"/>
    <property type="match status" value="2"/>
</dbReference>
<sequence length="2223" mass="246800">MVYGLAVPKPLYSEVKAYIEDLLNRDFIKKSSSSNSSPVVCVRKKDHSLRLCMDFRALKKKTRPDRHPIPRIQEMLDNLSGNSWFSVLDQGKAYYQGFMSPNSQPLTAFITPWGLYKIAKPIYDVVKTASRSPRQVQLDKSGKDRSNNGQLPAKHSVDWTDIHQYALRTLIDSTTSAPVMAYPDFHKPFVLHTDALKDGLGAVLYQYQDDILRVVGYGSCNLTPDEKNYHFHSGKLEFLALKWAICDQIQDYLYYAPSFKVFTDNNPLTYVLSSAKLNATGLRWIGELADFNFTIHHRPGKANVDADALSRIPFEDTAYAEIVLQEVLQAVAASAKSQDRGQVNWVSALTGDHAVLTTDPFKSEKFTGPRIDLKQAQTTDQVVCRVRDLVQRGQRPPTAKRKRNPYTGQFIEEAVTEELAKSSVEEKQPKPTQSEDAISDHAHQGKVTSDRTVLEETEEGGLENRKGQDPLAQDNNSPPDSPELEPRLKRQRHPPTVLTYNTPGNPTYETQAAVHDIAADSFSGTQLPQSDTPNPQWRTGLPTVKQFQLPLYSPLSQYPVIFGYPGTYLQYPPMPPPVFHPVNQFPAASPILYQPRSDLLQAPITINSGHVSVFPGNSNQNGIAKNSLQEVAIAKFIRFQPTAYYRYRGLRVEVYGIILTKVPSKPPTDFKLTVSSSTSIMASWQSPPVLARHGRTITGFILFYKKKSSGVPATKLNITDGSTFSRNVTGLDEYTEYEFQVLAYTSDGNGPKSPVEVERTKEAAPSQTPSSFSVSAVTSPIITASWQLPPVGSRNGIVKGFKLFYKKRSSKVSTTVLPIDNGTALSTDVSGLDIYTEYEFEVLAFTSAGDGPKSSPVVVVRTMKDGCIEFNLGMENGRIPDFGVSASSSSTPAKNGRLNYTSGSSWCAGISDTNPHIKIDLQTLHIICAVSTQGNSKGDQWVKTYKLQLSTDGTNWADYLEGGQVKVLRGNNDRNSEVKHVFYGLLTRYVRFLPKTYHVGVCMRTEVFGVKQKPSQKSQMARFPRNPVLHYAYNCWIKENRRKTTDYLWDFGFVFDWSPNGRTVWDKFWQNLDKHSHIPRKCCKAAISAEAGIPVVVATLLCGTPLLSLTSSSLTRFNFATGTRQVEFLAFPDADNYMYCDVYAMTCIVKSCDMNAIGLEDVGKIPDSSFTASSQFSWRYAAKNGRLNKDRAWASKDSNNVDDYLQIDMLYEYIICAVATQGNPKSNTGAQEWTAYYKIRLSLNDTTFDTYKENNNVKVFPGNKDKDSIAKNSLNKSPSARYIRFVPTLFHGWKILRVEVYGILLTKAPSQPPASLKLTASSSTSITASWQLPPVFARHGRNIEGFKLFYREKGFAGSFYFLNITSGSTLRRLVAGLNTYTEYEFQVLAYTSGGDGPKSLVEVERTMEGAPSQPPSNFKVTATSSTSVRASWQLPPVDSRKGMIKGFKLFYQRKDSSGSGNTLNINSESTLDKDVNGLDKYTEYDFQVLAFTSAGDGVNSSVVRNRTKEDVPSQPPNGFTLTATTYTSITASWQLPPADSRNGIITGFKLFYQKKGSLGSPNEQLIGNQATRTKEVTGLNKYTVYEFQILAFTSVGDGKRSEAVFKKTKEDAPSQPPSQFIVTVNSSTSITASWKLPPEDSRHGIIKGFKLYYKKKDSSSATSFTIHNGTTSTTRVTKLDKYTEYEFQVLAFTSSGDRPNSSTVFTTTMEDAPSAPTSLSYVGVPPSSSHGPRIILSWSKPTEPNGVIRSYNLFYRHDGGAPVNISGIDKNALSHTVDVLGGVTYQFHVRAVTIRRGPNQTITVTTKEYEPSRGPEEISSSALNSTNINITWLELPREVAYGKVIRYEVRLTVVENCTKIQFAFHSTINTTITYVLVTGLSLCAKYEVSVRGYTAVGPGPYSRPVMVQTLGKPIIKDLPKRTIIAIGELVVLTCEVSGDPEASVTWTKDGLTSLARAQLENNAKVLFIPDVVPGDSGVYECKAVNMFGESRTATIVIVAVPPRIIEELSPSSVICEKQTPCFLSCQATSYIPFNSSWTKDGQVPTGDNVKLLNNSLIVTPRDAQDYGDYLCHATNTFGSTIYKITLVAPTDNQDLDDDTQSILLAGVIALCFIVFVLLITICGLIWQRRRAVPNKRIQSKEEIDFDGVKSSPDQLSSNEQASDPNTYMELKPRPSNQESHVPSEYQSLQEKPESPGYYNMGLQRESGEKQNEEVYEEIQYFLN</sequence>
<reference evidence="20" key="1">
    <citation type="journal article" date="2017" name="bioRxiv">
        <title>Comparative analysis of the genomes of Stylophora pistillata and Acropora digitifera provides evidence for extensive differences between species of corals.</title>
        <authorList>
            <person name="Voolstra C.R."/>
            <person name="Li Y."/>
            <person name="Liew Y.J."/>
            <person name="Baumgarten S."/>
            <person name="Zoccola D."/>
            <person name="Flot J.-F."/>
            <person name="Tambutte S."/>
            <person name="Allemand D."/>
            <person name="Aranda M."/>
        </authorList>
    </citation>
    <scope>NUCLEOTIDE SEQUENCE [LARGE SCALE GENOMIC DNA]</scope>
</reference>
<dbReference type="PROSITE" id="PS50022">
    <property type="entry name" value="FA58C_3"/>
    <property type="match status" value="2"/>
</dbReference>
<feature type="compositionally biased region" description="Polar residues" evidence="14">
    <location>
        <begin position="498"/>
        <end position="508"/>
    </location>
</feature>
<feature type="domain" description="Ig-like" evidence="17">
    <location>
        <begin position="2002"/>
        <end position="2087"/>
    </location>
</feature>
<evidence type="ECO:0000256" key="6">
    <source>
        <dbReference type="ARBA" id="ARBA00022729"/>
    </source>
</evidence>
<keyword evidence="9" id="KW-0378">Hydrolase</keyword>
<dbReference type="Gene3D" id="3.10.10.10">
    <property type="entry name" value="HIV Type 1 Reverse Transcriptase, subunit A, domain 1"/>
    <property type="match status" value="1"/>
</dbReference>
<dbReference type="Gene3D" id="2.60.40.10">
    <property type="entry name" value="Immunoglobulins"/>
    <property type="match status" value="10"/>
</dbReference>
<evidence type="ECO:0000259" key="16">
    <source>
        <dbReference type="PROSITE" id="PS50022"/>
    </source>
</evidence>
<feature type="domain" description="Fibronectin type-III" evidence="18">
    <location>
        <begin position="768"/>
        <end position="865"/>
    </location>
</feature>
<dbReference type="PANTHER" id="PTHR44170:SF29">
    <property type="entry name" value="NEOGENIN"/>
    <property type="match status" value="1"/>
</dbReference>
<feature type="domain" description="Fibronectin type-III" evidence="18">
    <location>
        <begin position="1715"/>
        <end position="1809"/>
    </location>
</feature>
<proteinExistence type="predicted"/>
<evidence type="ECO:0000256" key="8">
    <source>
        <dbReference type="ARBA" id="ARBA00022759"/>
    </source>
</evidence>
<feature type="compositionally biased region" description="Basic and acidic residues" evidence="14">
    <location>
        <begin position="438"/>
        <end position="454"/>
    </location>
</feature>
<keyword evidence="2" id="KW-0808">Transferase</keyword>
<dbReference type="Gene3D" id="3.30.70.270">
    <property type="match status" value="1"/>
</dbReference>
<dbReference type="EMBL" id="LSMT01000591">
    <property type="protein sequence ID" value="PFX15952.1"/>
    <property type="molecule type" value="Genomic_DNA"/>
</dbReference>
<dbReference type="SMART" id="SM00408">
    <property type="entry name" value="IGc2"/>
    <property type="match status" value="2"/>
</dbReference>
<feature type="domain" description="Ig-like" evidence="17">
    <location>
        <begin position="1913"/>
        <end position="1996"/>
    </location>
</feature>
<dbReference type="InterPro" id="IPR008979">
    <property type="entry name" value="Galactose-bd-like_sf"/>
</dbReference>
<feature type="domain" description="Fibronectin type-III" evidence="18">
    <location>
        <begin position="1814"/>
        <end position="1912"/>
    </location>
</feature>
<comment type="caution">
    <text evidence="19">The sequence shown here is derived from an EMBL/GenBank/DDBJ whole genome shotgun (WGS) entry which is preliminary data.</text>
</comment>
<dbReference type="CDD" id="cd00063">
    <property type="entry name" value="FN3"/>
    <property type="match status" value="8"/>
</dbReference>
<name>A0A2B4RI73_STYPI</name>
<gene>
    <name evidence="19" type="primary">Ptprf</name>
    <name evidence="19" type="ORF">AWC38_SpisGene19804</name>
</gene>
<dbReference type="FunFam" id="2.60.40.10:FF:000028">
    <property type="entry name" value="Neuronal cell adhesion molecule"/>
    <property type="match status" value="4"/>
</dbReference>
<keyword evidence="6" id="KW-0732">Signal</keyword>
<dbReference type="SUPFAM" id="SSF49265">
    <property type="entry name" value="Fibronectin type III"/>
    <property type="match status" value="4"/>
</dbReference>
<dbReference type="CDD" id="cd09274">
    <property type="entry name" value="RNase_HI_RT_Ty3"/>
    <property type="match status" value="1"/>
</dbReference>
<dbReference type="Proteomes" id="UP000225706">
    <property type="component" value="Unassembled WGS sequence"/>
</dbReference>
<evidence type="ECO:0000256" key="15">
    <source>
        <dbReference type="SAM" id="Phobius"/>
    </source>
</evidence>
<dbReference type="SMART" id="SM00060">
    <property type="entry name" value="FN3"/>
    <property type="match status" value="8"/>
</dbReference>
<dbReference type="Gene3D" id="3.10.20.370">
    <property type="match status" value="1"/>
</dbReference>
<evidence type="ECO:0000313" key="19">
    <source>
        <dbReference type="EMBL" id="PFX15952.1"/>
    </source>
</evidence>
<dbReference type="InterPro" id="IPR036179">
    <property type="entry name" value="Ig-like_dom_sf"/>
</dbReference>
<dbReference type="GO" id="GO:0004519">
    <property type="term" value="F:endonuclease activity"/>
    <property type="evidence" value="ECO:0007669"/>
    <property type="project" value="UniProtKB-KW"/>
</dbReference>
<dbReference type="InterPro" id="IPR003599">
    <property type="entry name" value="Ig_sub"/>
</dbReference>
<dbReference type="InterPro" id="IPR007110">
    <property type="entry name" value="Ig-like_dom"/>
</dbReference>
<dbReference type="InterPro" id="IPR036116">
    <property type="entry name" value="FN3_sf"/>
</dbReference>
<feature type="domain" description="Fibronectin type-III" evidence="18">
    <location>
        <begin position="1515"/>
        <end position="1611"/>
    </location>
</feature>
<keyword evidence="7" id="KW-0677">Repeat</keyword>
<dbReference type="SMART" id="SM00409">
    <property type="entry name" value="IG"/>
    <property type="match status" value="2"/>
</dbReference>
<evidence type="ECO:0000256" key="2">
    <source>
        <dbReference type="ARBA" id="ARBA00022679"/>
    </source>
</evidence>
<feature type="region of interest" description="Disordered" evidence="14">
    <location>
        <begin position="388"/>
        <end position="508"/>
    </location>
</feature>
<dbReference type="GO" id="GO:0016020">
    <property type="term" value="C:membrane"/>
    <property type="evidence" value="ECO:0007669"/>
    <property type="project" value="UniProtKB-SubCell"/>
</dbReference>
<dbReference type="Pfam" id="PF17917">
    <property type="entry name" value="RT_RNaseH"/>
    <property type="match status" value="1"/>
</dbReference>
<keyword evidence="19" id="KW-0675">Receptor</keyword>
<dbReference type="InterPro" id="IPR003961">
    <property type="entry name" value="FN3_dom"/>
</dbReference>
<dbReference type="PROSITE" id="PS01285">
    <property type="entry name" value="FA58C_1"/>
    <property type="match status" value="1"/>
</dbReference>
<dbReference type="Pfam" id="PF13927">
    <property type="entry name" value="Ig_3"/>
    <property type="match status" value="1"/>
</dbReference>
<dbReference type="FunFam" id="2.60.40.10:FF:000093">
    <property type="entry name" value="Down syndrome cell adhesion molecule, isoform B"/>
    <property type="match status" value="1"/>
</dbReference>
<feature type="region of interest" description="Disordered" evidence="14">
    <location>
        <begin position="134"/>
        <end position="153"/>
    </location>
</feature>
<feature type="domain" description="Fibronectin type-III" evidence="18">
    <location>
        <begin position="1414"/>
        <end position="1510"/>
    </location>
</feature>
<feature type="region of interest" description="Disordered" evidence="14">
    <location>
        <begin position="2143"/>
        <end position="2212"/>
    </location>
</feature>
<dbReference type="InterPro" id="IPR000421">
    <property type="entry name" value="FA58C"/>
</dbReference>
<evidence type="ECO:0000256" key="7">
    <source>
        <dbReference type="ARBA" id="ARBA00022737"/>
    </source>
</evidence>
<dbReference type="PROSITE" id="PS50853">
    <property type="entry name" value="FN3"/>
    <property type="match status" value="8"/>
</dbReference>
<dbReference type="InterPro" id="IPR043128">
    <property type="entry name" value="Rev_trsase/Diguanyl_cyclase"/>
</dbReference>
<keyword evidence="13" id="KW-1015">Disulfide bond</keyword>
<dbReference type="GO" id="GO:0003964">
    <property type="term" value="F:RNA-directed DNA polymerase activity"/>
    <property type="evidence" value="ECO:0007669"/>
    <property type="project" value="UniProtKB-KW"/>
</dbReference>
<evidence type="ECO:0000256" key="4">
    <source>
        <dbReference type="ARBA" id="ARBA00022695"/>
    </source>
</evidence>
<dbReference type="GO" id="GO:0098609">
    <property type="term" value="P:cell-cell adhesion"/>
    <property type="evidence" value="ECO:0007669"/>
    <property type="project" value="TreeGrafter"/>
</dbReference>
<evidence type="ECO:0000256" key="9">
    <source>
        <dbReference type="ARBA" id="ARBA00022801"/>
    </source>
</evidence>
<evidence type="ECO:0000256" key="5">
    <source>
        <dbReference type="ARBA" id="ARBA00022722"/>
    </source>
</evidence>
<dbReference type="SUPFAM" id="SSF49785">
    <property type="entry name" value="Galactose-binding domain-like"/>
    <property type="match status" value="3"/>
</dbReference>
<dbReference type="InterPro" id="IPR003598">
    <property type="entry name" value="Ig_sub2"/>
</dbReference>
<dbReference type="SUPFAM" id="SSF48726">
    <property type="entry name" value="Immunoglobulin"/>
    <property type="match status" value="2"/>
</dbReference>
<dbReference type="STRING" id="50429.A0A2B4RI73"/>
<keyword evidence="12 15" id="KW-0472">Membrane</keyword>
<dbReference type="InterPro" id="IPR013098">
    <property type="entry name" value="Ig_I-set"/>
</dbReference>
<dbReference type="CDD" id="cd00096">
    <property type="entry name" value="Ig"/>
    <property type="match status" value="1"/>
</dbReference>
<keyword evidence="11 15" id="KW-1133">Transmembrane helix</keyword>
<evidence type="ECO:0000259" key="18">
    <source>
        <dbReference type="PROSITE" id="PS50853"/>
    </source>
</evidence>
<dbReference type="SMART" id="SM00231">
    <property type="entry name" value="FA58C"/>
    <property type="match status" value="2"/>
</dbReference>
<dbReference type="PANTHER" id="PTHR44170">
    <property type="entry name" value="PROTEIN SIDEKICK"/>
    <property type="match status" value="1"/>
</dbReference>
<feature type="compositionally biased region" description="Polar residues" evidence="14">
    <location>
        <begin position="2174"/>
        <end position="2189"/>
    </location>
</feature>
<organism evidence="19 20">
    <name type="scientific">Stylophora pistillata</name>
    <name type="common">Smooth cauliflower coral</name>
    <dbReference type="NCBI Taxonomy" id="50429"/>
    <lineage>
        <taxon>Eukaryota</taxon>
        <taxon>Metazoa</taxon>
        <taxon>Cnidaria</taxon>
        <taxon>Anthozoa</taxon>
        <taxon>Hexacorallia</taxon>
        <taxon>Scleractinia</taxon>
        <taxon>Astrocoeniina</taxon>
        <taxon>Pocilloporidae</taxon>
        <taxon>Stylophora</taxon>
    </lineage>
</organism>
<feature type="domain" description="Fibronectin type-III" evidence="18">
    <location>
        <begin position="1312"/>
        <end position="1409"/>
    </location>
</feature>
<dbReference type="InterPro" id="IPR043502">
    <property type="entry name" value="DNA/RNA_pol_sf"/>
</dbReference>
<dbReference type="Gene3D" id="2.60.120.260">
    <property type="entry name" value="Galactose-binding domain-like"/>
    <property type="match status" value="3"/>
</dbReference>
<evidence type="ECO:0000256" key="1">
    <source>
        <dbReference type="ARBA" id="ARBA00004370"/>
    </source>
</evidence>
<keyword evidence="8" id="KW-0255">Endonuclease</keyword>
<dbReference type="FunFam" id="3.10.20.370:FF:000001">
    <property type="entry name" value="Retrovirus-related Pol polyprotein from transposon 17.6-like protein"/>
    <property type="match status" value="1"/>
</dbReference>
<dbReference type="GO" id="GO:0016787">
    <property type="term" value="F:hydrolase activity"/>
    <property type="evidence" value="ECO:0007669"/>
    <property type="project" value="UniProtKB-KW"/>
</dbReference>
<comment type="subcellular location">
    <subcellularLocation>
        <location evidence="1">Membrane</location>
    </subcellularLocation>
</comment>
<dbReference type="InterPro" id="IPR041373">
    <property type="entry name" value="RT_RNaseH"/>
</dbReference>
<evidence type="ECO:0000259" key="17">
    <source>
        <dbReference type="PROSITE" id="PS50835"/>
    </source>
</evidence>
<keyword evidence="10" id="KW-0695">RNA-directed DNA polymerase</keyword>
<accession>A0A2B4RI73</accession>
<keyword evidence="5" id="KW-0540">Nuclease</keyword>
<evidence type="ECO:0000256" key="10">
    <source>
        <dbReference type="ARBA" id="ARBA00022918"/>
    </source>
</evidence>
<feature type="compositionally biased region" description="Basic and acidic residues" evidence="14">
    <location>
        <begin position="418"/>
        <end position="429"/>
    </location>
</feature>
<keyword evidence="4" id="KW-0548">Nucleotidyltransferase</keyword>
<keyword evidence="20" id="KW-1185">Reference proteome</keyword>
<dbReference type="SUPFAM" id="SSF56672">
    <property type="entry name" value="DNA/RNA polymerases"/>
    <property type="match status" value="1"/>
</dbReference>
<feature type="domain" description="F5/8 type C" evidence="16">
    <location>
        <begin position="867"/>
        <end position="1010"/>
    </location>
</feature>
<evidence type="ECO:0000256" key="12">
    <source>
        <dbReference type="ARBA" id="ARBA00023136"/>
    </source>
</evidence>
<evidence type="ECO:0000256" key="11">
    <source>
        <dbReference type="ARBA" id="ARBA00022989"/>
    </source>
</evidence>